<dbReference type="PROSITE" id="PS51186">
    <property type="entry name" value="GNAT"/>
    <property type="match status" value="1"/>
</dbReference>
<gene>
    <name evidence="3" type="ORF">C7450_101330</name>
</gene>
<dbReference type="SUPFAM" id="SSF55729">
    <property type="entry name" value="Acyl-CoA N-acyltransferases (Nat)"/>
    <property type="match status" value="1"/>
</dbReference>
<name>A0A2V3UHR9_9HYPH</name>
<dbReference type="EMBL" id="QJJK01000001">
    <property type="protein sequence ID" value="PXW64573.1"/>
    <property type="molecule type" value="Genomic_DNA"/>
</dbReference>
<keyword evidence="4" id="KW-1185">Reference proteome</keyword>
<dbReference type="Pfam" id="PF00583">
    <property type="entry name" value="Acetyltransf_1"/>
    <property type="match status" value="1"/>
</dbReference>
<accession>A0A2V3UHR9</accession>
<dbReference type="RefSeq" id="WP_110372637.1">
    <property type="nucleotide sequence ID" value="NZ_CAKNFM010000006.1"/>
</dbReference>
<dbReference type="PANTHER" id="PTHR43877:SF2">
    <property type="entry name" value="AMINOALKYLPHOSPHONATE N-ACETYLTRANSFERASE-RELATED"/>
    <property type="match status" value="1"/>
</dbReference>
<dbReference type="PANTHER" id="PTHR43877">
    <property type="entry name" value="AMINOALKYLPHOSPHONATE N-ACETYLTRANSFERASE-RELATED-RELATED"/>
    <property type="match status" value="1"/>
</dbReference>
<sequence>MTPTFRHADSCDMANVSRFYEDVWHETYLSLMDDRELKSWRARRDWRALPAGNGSVVIAEHEGRLVGFGACGPARDGELGTFGEIYAVHVARPFRSRGIGSALMGRMAREFAERDVSGVGLWVFHRNVTAVVFARSLGAIVAGSRGDTHGAGHTELALVWPKAGDLALFDDGQHRLAQSGSGHGLGLMPFAPCIPACK</sequence>
<evidence type="ECO:0000256" key="2">
    <source>
        <dbReference type="ARBA" id="ARBA00023315"/>
    </source>
</evidence>
<reference evidence="3 4" key="1">
    <citation type="submission" date="2018-05" db="EMBL/GenBank/DDBJ databases">
        <title>Genomic Encyclopedia of Type Strains, Phase IV (KMG-IV): sequencing the most valuable type-strain genomes for metagenomic binning, comparative biology and taxonomic classification.</title>
        <authorList>
            <person name="Goeker M."/>
        </authorList>
    </citation>
    <scope>NUCLEOTIDE SEQUENCE [LARGE SCALE GENOMIC DNA]</scope>
    <source>
        <strain evidence="3 4">DSM 6462</strain>
    </source>
</reference>
<dbReference type="Proteomes" id="UP000248021">
    <property type="component" value="Unassembled WGS sequence"/>
</dbReference>
<protein>
    <submittedName>
        <fullName evidence="3">Acetyltransferase (GNAT) family protein</fullName>
    </submittedName>
</protein>
<evidence type="ECO:0000313" key="4">
    <source>
        <dbReference type="Proteomes" id="UP000248021"/>
    </source>
</evidence>
<comment type="caution">
    <text evidence="3">The sequence shown here is derived from an EMBL/GenBank/DDBJ whole genome shotgun (WGS) entry which is preliminary data.</text>
</comment>
<dbReference type="InterPro" id="IPR000182">
    <property type="entry name" value="GNAT_dom"/>
</dbReference>
<keyword evidence="1 3" id="KW-0808">Transferase</keyword>
<keyword evidence="2" id="KW-0012">Acyltransferase</keyword>
<dbReference type="AlphaFoldDB" id="A0A2V3UHR9"/>
<dbReference type="GO" id="GO:0016747">
    <property type="term" value="F:acyltransferase activity, transferring groups other than amino-acyl groups"/>
    <property type="evidence" value="ECO:0007669"/>
    <property type="project" value="InterPro"/>
</dbReference>
<evidence type="ECO:0000256" key="1">
    <source>
        <dbReference type="ARBA" id="ARBA00022679"/>
    </source>
</evidence>
<evidence type="ECO:0000313" key="3">
    <source>
        <dbReference type="EMBL" id="PXW64573.1"/>
    </source>
</evidence>
<organism evidence="3 4">
    <name type="scientific">Chelatococcus asaccharovorans</name>
    <dbReference type="NCBI Taxonomy" id="28210"/>
    <lineage>
        <taxon>Bacteria</taxon>
        <taxon>Pseudomonadati</taxon>
        <taxon>Pseudomonadota</taxon>
        <taxon>Alphaproteobacteria</taxon>
        <taxon>Hyphomicrobiales</taxon>
        <taxon>Chelatococcaceae</taxon>
        <taxon>Chelatococcus</taxon>
    </lineage>
</organism>
<dbReference type="CDD" id="cd04301">
    <property type="entry name" value="NAT_SF"/>
    <property type="match status" value="1"/>
</dbReference>
<dbReference type="Gene3D" id="3.40.630.30">
    <property type="match status" value="1"/>
</dbReference>
<dbReference type="InterPro" id="IPR016181">
    <property type="entry name" value="Acyl_CoA_acyltransferase"/>
</dbReference>
<proteinExistence type="predicted"/>
<dbReference type="InterPro" id="IPR050832">
    <property type="entry name" value="Bact_Acetyltransf"/>
</dbReference>
<dbReference type="OrthoDB" id="9799154at2"/>